<dbReference type="AlphaFoldDB" id="A0A671XFG7"/>
<dbReference type="PANTHER" id="PTHR21040">
    <property type="entry name" value="BCDNA.GH04120"/>
    <property type="match status" value="1"/>
</dbReference>
<comment type="catalytic activity">
    <reaction evidence="1">
        <text>Hydrolysis of terminal non-reducing N-acetyl-D-hexosamine residues in N-acetyl-beta-D-hexosaminides.</text>
        <dbReference type="EC" id="3.2.1.52"/>
    </reaction>
</comment>
<evidence type="ECO:0000313" key="6">
    <source>
        <dbReference type="Ensembl" id="ENSSAUP00010049859.1"/>
    </source>
</evidence>
<gene>
    <name evidence="6" type="primary">HEXD</name>
    <name evidence="6" type="synonym">hexd</name>
</gene>
<organism evidence="6 7">
    <name type="scientific">Sparus aurata</name>
    <name type="common">Gilthead sea bream</name>
    <dbReference type="NCBI Taxonomy" id="8175"/>
    <lineage>
        <taxon>Eukaryota</taxon>
        <taxon>Metazoa</taxon>
        <taxon>Chordata</taxon>
        <taxon>Craniata</taxon>
        <taxon>Vertebrata</taxon>
        <taxon>Euteleostomi</taxon>
        <taxon>Actinopterygii</taxon>
        <taxon>Neopterygii</taxon>
        <taxon>Teleostei</taxon>
        <taxon>Neoteleostei</taxon>
        <taxon>Acanthomorphata</taxon>
        <taxon>Eupercaria</taxon>
        <taxon>Spariformes</taxon>
        <taxon>Sparidae</taxon>
        <taxon>Sparus</taxon>
    </lineage>
</organism>
<dbReference type="InterPro" id="IPR015883">
    <property type="entry name" value="Glyco_hydro_20_cat"/>
</dbReference>
<name>A0A671XFG7_SPAAU</name>
<dbReference type="GeneTree" id="ENSGT00390000014852"/>
<proteinExistence type="inferred from homology"/>
<evidence type="ECO:0000256" key="3">
    <source>
        <dbReference type="ARBA" id="ARBA00012663"/>
    </source>
</evidence>
<dbReference type="InterPro" id="IPR017853">
    <property type="entry name" value="GH"/>
</dbReference>
<reference evidence="6" key="1">
    <citation type="submission" date="2021-04" db="EMBL/GenBank/DDBJ databases">
        <authorList>
            <consortium name="Wellcome Sanger Institute Data Sharing"/>
        </authorList>
    </citation>
    <scope>NUCLEOTIDE SEQUENCE [LARGE SCALE GENOMIC DNA]</scope>
</reference>
<dbReference type="Ensembl" id="ENSSAUT00010052455.1">
    <property type="protein sequence ID" value="ENSSAUP00010049859.1"/>
    <property type="gene ID" value="ENSSAUG00010020789.1"/>
</dbReference>
<evidence type="ECO:0000256" key="4">
    <source>
        <dbReference type="ARBA" id="ARBA00022801"/>
    </source>
</evidence>
<dbReference type="GO" id="GO:0005975">
    <property type="term" value="P:carbohydrate metabolic process"/>
    <property type="evidence" value="ECO:0007669"/>
    <property type="project" value="InterPro"/>
</dbReference>
<evidence type="ECO:0000259" key="5">
    <source>
        <dbReference type="Pfam" id="PF00728"/>
    </source>
</evidence>
<accession>A0A671XFG7</accession>
<reference evidence="6" key="2">
    <citation type="submission" date="2025-08" db="UniProtKB">
        <authorList>
            <consortium name="Ensembl"/>
        </authorList>
    </citation>
    <scope>IDENTIFICATION</scope>
</reference>
<dbReference type="EC" id="3.2.1.52" evidence="3"/>
<dbReference type="Proteomes" id="UP000472265">
    <property type="component" value="Chromosome 20"/>
</dbReference>
<reference evidence="6" key="3">
    <citation type="submission" date="2025-09" db="UniProtKB">
        <authorList>
            <consortium name="Ensembl"/>
        </authorList>
    </citation>
    <scope>IDENTIFICATION</scope>
</reference>
<dbReference type="SUPFAM" id="SSF51445">
    <property type="entry name" value="(Trans)glycosidases"/>
    <property type="match status" value="1"/>
</dbReference>
<feature type="domain" description="Glycoside hydrolase family 20 catalytic" evidence="5">
    <location>
        <begin position="59"/>
        <end position="205"/>
    </location>
</feature>
<dbReference type="InterPro" id="IPR038901">
    <property type="entry name" value="HEXDC-like"/>
</dbReference>
<comment type="similarity">
    <text evidence="2">Belongs to the glycosyl hydrolase 20 family.</text>
</comment>
<sequence>QLSTLRKKLVHLDLKGAPPRVEYLHKLIDLFSKLGVDGLLVEYEDMFPYEGELKLLQATTQHAYSREELLSIQEFAKSKGMEVIPLVQTFGHMEFVLKHRPMWNLREVPYCVGTLNPHKDEGVRLVMEMLRQVVKLHPGLNTLHIGADEVYVLGEGEESKKWLASPGRTVEQLFLSHVTKVAKAIKKAWPHMTIVMWDDMMRDMSQDVLKASGLVGLIQPMLWEYTPNLDVDKTVSLLEKYCSAGMSDLWVASSFKGSTSVYTCVPCTQRHVDNHLQWLKVAASLSSAINLQGIAITGWQRSVLEGFVFSIFASKLTGFSFHVSFSTSSGDSLFPGRRLAESIVELNSLLNSDDIRLFENDMFVRGWFSPYHRRRKMVTPLITMQIHSQASAFLTTVQQKVEAVREEMVRFYPDSTAQEWIEEHVSPVVSPLQRITEDIRACVKEMVP</sequence>
<dbReference type="PANTHER" id="PTHR21040:SF6">
    <property type="entry name" value="HEXOSAMINIDASE D"/>
    <property type="match status" value="1"/>
</dbReference>
<protein>
    <recommendedName>
        <fullName evidence="3">beta-N-acetylhexosaminidase</fullName>
        <ecNumber evidence="3">3.2.1.52</ecNumber>
    </recommendedName>
</protein>
<dbReference type="Pfam" id="PF00728">
    <property type="entry name" value="Glyco_hydro_20"/>
    <property type="match status" value="1"/>
</dbReference>
<dbReference type="Gene3D" id="3.20.20.80">
    <property type="entry name" value="Glycosidases"/>
    <property type="match status" value="1"/>
</dbReference>
<dbReference type="GO" id="GO:0004563">
    <property type="term" value="F:beta-N-acetylhexosaminidase activity"/>
    <property type="evidence" value="ECO:0007669"/>
    <property type="project" value="UniProtKB-EC"/>
</dbReference>
<evidence type="ECO:0000313" key="7">
    <source>
        <dbReference type="Proteomes" id="UP000472265"/>
    </source>
</evidence>
<keyword evidence="7" id="KW-1185">Reference proteome</keyword>
<evidence type="ECO:0000256" key="1">
    <source>
        <dbReference type="ARBA" id="ARBA00001231"/>
    </source>
</evidence>
<dbReference type="CDD" id="cd06565">
    <property type="entry name" value="GH20_GcnA-like"/>
    <property type="match status" value="1"/>
</dbReference>
<keyword evidence="4" id="KW-0378">Hydrolase</keyword>
<evidence type="ECO:0000256" key="2">
    <source>
        <dbReference type="ARBA" id="ARBA00006285"/>
    </source>
</evidence>